<organism evidence="8 10">
    <name type="scientific">Mycoplasmopsis arginini</name>
    <name type="common">Mycoplasma arginini</name>
    <dbReference type="NCBI Taxonomy" id="2094"/>
    <lineage>
        <taxon>Bacteria</taxon>
        <taxon>Bacillati</taxon>
        <taxon>Mycoplasmatota</taxon>
        <taxon>Mycoplasmoidales</taxon>
        <taxon>Metamycoplasmataceae</taxon>
        <taxon>Mycoplasmopsis</taxon>
    </lineage>
</organism>
<evidence type="ECO:0000256" key="2">
    <source>
        <dbReference type="ARBA" id="ARBA00022730"/>
    </source>
</evidence>
<evidence type="ECO:0000313" key="10">
    <source>
        <dbReference type="Proteomes" id="UP001162175"/>
    </source>
</evidence>
<dbReference type="SUPFAM" id="SSF50249">
    <property type="entry name" value="Nucleic acid-binding proteins"/>
    <property type="match status" value="1"/>
</dbReference>
<evidence type="ECO:0000313" key="9">
    <source>
        <dbReference type="EMBL" id="WVN21708.1"/>
    </source>
</evidence>
<reference evidence="9" key="2">
    <citation type="submission" date="2024-01" db="EMBL/GenBank/DDBJ databases">
        <title>Complete genome sequence of Mycoplasma arginini type strain G 230.</title>
        <authorList>
            <person name="Spergser J."/>
        </authorList>
    </citation>
    <scope>NUCLEOTIDE SEQUENCE</scope>
    <source>
        <strain evidence="9">NCTC 10129</strain>
    </source>
</reference>
<evidence type="ECO:0000256" key="7">
    <source>
        <dbReference type="RuleBase" id="RU003872"/>
    </source>
</evidence>
<dbReference type="Proteomes" id="UP001162175">
    <property type="component" value="Unassembled WGS sequence"/>
</dbReference>
<dbReference type="CDD" id="cd00364">
    <property type="entry name" value="Ribosomal_uS17"/>
    <property type="match status" value="1"/>
</dbReference>
<dbReference type="NCBIfam" id="NF004123">
    <property type="entry name" value="PRK05610.1"/>
    <property type="match status" value="1"/>
</dbReference>
<keyword evidence="11" id="KW-1185">Reference proteome</keyword>
<evidence type="ECO:0000256" key="4">
    <source>
        <dbReference type="ARBA" id="ARBA00022980"/>
    </source>
</evidence>
<dbReference type="EMBL" id="JAPFAR010000011">
    <property type="protein sequence ID" value="MDI3349421.1"/>
    <property type="molecule type" value="Genomic_DNA"/>
</dbReference>
<dbReference type="GO" id="GO:0022627">
    <property type="term" value="C:cytosolic small ribosomal subunit"/>
    <property type="evidence" value="ECO:0007669"/>
    <property type="project" value="UniProtKB-UniRule"/>
</dbReference>
<dbReference type="Proteomes" id="UP001432074">
    <property type="component" value="Chromosome"/>
</dbReference>
<accession>A0A449BH29</accession>
<dbReference type="InterPro" id="IPR000266">
    <property type="entry name" value="Ribosomal_uS17"/>
</dbReference>
<comment type="function">
    <text evidence="6">One of the primary rRNA binding proteins, it binds specifically to the 5'-end of 16S ribosomal RNA.</text>
</comment>
<comment type="similarity">
    <text evidence="1 6 7">Belongs to the universal ribosomal protein uS17 family.</text>
</comment>
<sequence length="94" mass="10878">MEQVVRENRRKKLVGTVISTKNEKTITVMVETYEKHPLYSKRFKVSKKFAVHDEKNEAKIGDVVEIQETRPLSKTKHFRLVEIKSHAIGGNENA</sequence>
<evidence type="ECO:0000256" key="3">
    <source>
        <dbReference type="ARBA" id="ARBA00022884"/>
    </source>
</evidence>
<dbReference type="PRINTS" id="PR00973">
    <property type="entry name" value="RIBOSOMALS17"/>
</dbReference>
<evidence type="ECO:0000313" key="8">
    <source>
        <dbReference type="EMBL" id="MDI3349421.1"/>
    </source>
</evidence>
<proteinExistence type="inferred from homology"/>
<reference evidence="8" key="1">
    <citation type="submission" date="2022-11" db="EMBL/GenBank/DDBJ databases">
        <title>Draft genome of Mycoplasma arginini isolated from fly.</title>
        <authorList>
            <person name="Severgnini M."/>
            <person name="Gioia G."/>
            <person name="Cremonesi P."/>
            <person name="Moroni P."/>
            <person name="Addis M.F."/>
            <person name="Castiglioni B."/>
        </authorList>
    </citation>
    <scope>NUCLEOTIDE SEQUENCE</scope>
    <source>
        <strain evidence="8">QMP CG1-1632</strain>
    </source>
</reference>
<keyword evidence="5 6" id="KW-0687">Ribonucleoprotein</keyword>
<dbReference type="AlphaFoldDB" id="A0A449BH29"/>
<dbReference type="OrthoDB" id="9811714at2"/>
<name>A0A449BH29_MYCAR</name>
<dbReference type="Pfam" id="PF00366">
    <property type="entry name" value="Ribosomal_S17"/>
    <property type="match status" value="1"/>
</dbReference>
<keyword evidence="2 6" id="KW-0699">rRNA-binding</keyword>
<evidence type="ECO:0000313" key="11">
    <source>
        <dbReference type="Proteomes" id="UP001432074"/>
    </source>
</evidence>
<comment type="subunit">
    <text evidence="6">Part of the 30S ribosomal subunit.</text>
</comment>
<dbReference type="GO" id="GO:0003735">
    <property type="term" value="F:structural constituent of ribosome"/>
    <property type="evidence" value="ECO:0007669"/>
    <property type="project" value="UniProtKB-UniRule"/>
</dbReference>
<evidence type="ECO:0000256" key="1">
    <source>
        <dbReference type="ARBA" id="ARBA00010254"/>
    </source>
</evidence>
<dbReference type="RefSeq" id="WP_004417011.1">
    <property type="nucleotide sequence ID" value="NZ_AP014657.1"/>
</dbReference>
<dbReference type="NCBIfam" id="TIGR03635">
    <property type="entry name" value="uS17_bact"/>
    <property type="match status" value="1"/>
</dbReference>
<keyword evidence="3 6" id="KW-0694">RNA-binding</keyword>
<evidence type="ECO:0000256" key="6">
    <source>
        <dbReference type="HAMAP-Rule" id="MF_01345"/>
    </source>
</evidence>
<dbReference type="HAMAP" id="MF_01345_B">
    <property type="entry name" value="Ribosomal_uS17_B"/>
    <property type="match status" value="1"/>
</dbReference>
<keyword evidence="4 6" id="KW-0689">Ribosomal protein</keyword>
<dbReference type="Gene3D" id="2.40.50.140">
    <property type="entry name" value="Nucleic acid-binding proteins"/>
    <property type="match status" value="1"/>
</dbReference>
<dbReference type="GeneID" id="80703304"/>
<dbReference type="InterPro" id="IPR019979">
    <property type="entry name" value="Ribosomal_uS17_CS"/>
</dbReference>
<evidence type="ECO:0000256" key="5">
    <source>
        <dbReference type="ARBA" id="ARBA00023274"/>
    </source>
</evidence>
<dbReference type="EMBL" id="CP143577">
    <property type="protein sequence ID" value="WVN21708.1"/>
    <property type="molecule type" value="Genomic_DNA"/>
</dbReference>
<dbReference type="PANTHER" id="PTHR10744:SF1">
    <property type="entry name" value="SMALL RIBOSOMAL SUBUNIT PROTEIN US17M"/>
    <property type="match status" value="1"/>
</dbReference>
<gene>
    <name evidence="6 8" type="primary">rpsQ</name>
    <name evidence="8" type="ORF">DCBHLPFO_00539</name>
    <name evidence="9" type="ORF">V2E25_01825</name>
</gene>
<protein>
    <recommendedName>
        <fullName evidence="6">Small ribosomal subunit protein uS17</fullName>
    </recommendedName>
</protein>
<dbReference type="GO" id="GO:0006412">
    <property type="term" value="P:translation"/>
    <property type="evidence" value="ECO:0007669"/>
    <property type="project" value="UniProtKB-UniRule"/>
</dbReference>
<dbReference type="PROSITE" id="PS00056">
    <property type="entry name" value="RIBOSOMAL_S17"/>
    <property type="match status" value="1"/>
</dbReference>
<dbReference type="PANTHER" id="PTHR10744">
    <property type="entry name" value="40S RIBOSOMAL PROTEIN S11 FAMILY MEMBER"/>
    <property type="match status" value="1"/>
</dbReference>
<dbReference type="InterPro" id="IPR019984">
    <property type="entry name" value="Ribosomal_uS17_bact/chlr"/>
</dbReference>
<dbReference type="GO" id="GO:0019843">
    <property type="term" value="F:rRNA binding"/>
    <property type="evidence" value="ECO:0007669"/>
    <property type="project" value="UniProtKB-UniRule"/>
</dbReference>
<dbReference type="InterPro" id="IPR012340">
    <property type="entry name" value="NA-bd_OB-fold"/>
</dbReference>